<evidence type="ECO:0000256" key="11">
    <source>
        <dbReference type="PROSITE-ProRule" id="PRU00446"/>
    </source>
</evidence>
<sequence length="963" mass="105737">MKNNAVKYSAENAMKNEKNNVNGHGWLWTSIILLGLGQTVSFIYLIHSQKDLIDNFDPRLKCSCRPTDEVSFTSPTNFSVGEADLAAHGIFLTNDSEPREALTRKKRSSLKPHKNSNKKNGRKPRSDKHTATTLPMGSSAALTPVTMAPGVYNHPNVEFVNPKFRDEYLSRSDSGSSPNNPDNPWVWLNAYSRIPVNAIQDFCSATKDYCPPGLEGPIGPQGIVGEKGVRGERGERGQQGEAGLRGPVGPIGPQGPKGPKGDMGKTGLPGLNGRDGVPGEPGLDGVPGRSGTPGIDGISGMDGLPGQAGQNGIDGHPGTPGLQGESGPIGPQGLTGPRGKPGRSGIPGVPGIPGVNTWVVNSTDPRRIVLVPPSILGVEIIDGQLQGNTTRTVVIQEGKNLRLRCGTAGNPRPEVSWMRADGSLTPMGSWQTSDVLGPTFNITQVHRDHMGVYVCVADNGIPPPSYRTINVEVITTSNPYGFSIYLFFTTLAYAVPPLIRTESSSIGVANGSSVILECVVEAFPESLCYWERADGRSIDSMHKAFLRDQGKYKVHMTLNLTITNPNVDYGRYYCVSKNEVGITRGEIDVYAIDPRFTQAGGVNDPKLWGTPPSDLVDLEDMCPPPPDCPKCSSVPSEKCRESGLGMFDVLGRLDIRPLGNETYPGYVNRTQDCVLVAIGKPVYHRFTNTSHGNWMRDSLPRTMIDGDKYWATKFNETYVLYEYANKTTFKKDISARNYTLPFALKGYLHVVYNGSLYYHQQEESRVIRYELASERNTMVYLPNATVTGNVHLYAHSQSYLDFSVDETGLWVIYGASYGEQPTNNTAVAKLNSYSLEIEYIWNISLNNQRAGEMFIACGVLYAVDSVTERTTKIRFALDLYRNKLLEVDGLTFTNPFRKTSMVGYNHRNKELYTWDNGNQLTYPVKFTDIGYNTPENDLANDRIEVSGPEALIQDEWDSIIEIT</sequence>
<evidence type="ECO:0000256" key="2">
    <source>
        <dbReference type="ARBA" id="ARBA00004613"/>
    </source>
</evidence>
<keyword evidence="17" id="KW-1185">Reference proteome</keyword>
<evidence type="ECO:0000256" key="12">
    <source>
        <dbReference type="SAM" id="MobiDB-lite"/>
    </source>
</evidence>
<comment type="caution">
    <text evidence="16">The sequence shown here is derived from an EMBL/GenBank/DDBJ whole genome shotgun (WGS) entry which is preliminary data.</text>
</comment>
<dbReference type="GO" id="GO:0005615">
    <property type="term" value="C:extracellular space"/>
    <property type="evidence" value="ECO:0007669"/>
    <property type="project" value="TreeGrafter"/>
</dbReference>
<dbReference type="SMART" id="SM00409">
    <property type="entry name" value="IG"/>
    <property type="match status" value="2"/>
</dbReference>
<dbReference type="FunFam" id="2.60.40.10:FF:000328">
    <property type="entry name" value="CLUMA_CG000981, isoform A"/>
    <property type="match status" value="1"/>
</dbReference>
<keyword evidence="6" id="KW-0677">Repeat</keyword>
<protein>
    <submittedName>
        <fullName evidence="16">Uncharacterized protein</fullName>
    </submittedName>
</protein>
<comment type="caution">
    <text evidence="11">Lacks conserved residue(s) required for the propagation of feature annotation.</text>
</comment>
<dbReference type="InterPro" id="IPR003599">
    <property type="entry name" value="Ig_sub"/>
</dbReference>
<evidence type="ECO:0000256" key="1">
    <source>
        <dbReference type="ARBA" id="ARBA00004236"/>
    </source>
</evidence>
<organism evidence="16 17">
    <name type="scientific">Daphnia galeata</name>
    <dbReference type="NCBI Taxonomy" id="27404"/>
    <lineage>
        <taxon>Eukaryota</taxon>
        <taxon>Metazoa</taxon>
        <taxon>Ecdysozoa</taxon>
        <taxon>Arthropoda</taxon>
        <taxon>Crustacea</taxon>
        <taxon>Branchiopoda</taxon>
        <taxon>Diplostraca</taxon>
        <taxon>Cladocera</taxon>
        <taxon>Anomopoda</taxon>
        <taxon>Daphniidae</taxon>
        <taxon>Daphnia</taxon>
    </lineage>
</organism>
<evidence type="ECO:0000256" key="3">
    <source>
        <dbReference type="ARBA" id="ARBA00022475"/>
    </source>
</evidence>
<keyword evidence="4" id="KW-0964">Secreted</keyword>
<dbReference type="Proteomes" id="UP000789390">
    <property type="component" value="Unassembled WGS sequence"/>
</dbReference>
<keyword evidence="3" id="KW-1003">Cell membrane</keyword>
<dbReference type="SUPFAM" id="SSF48726">
    <property type="entry name" value="Immunoglobulin"/>
    <property type="match status" value="2"/>
</dbReference>
<keyword evidence="13" id="KW-0812">Transmembrane</keyword>
<keyword evidence="8" id="KW-1015">Disulfide bond</keyword>
<dbReference type="PROSITE" id="PS50835">
    <property type="entry name" value="IG_LIKE"/>
    <property type="match status" value="2"/>
</dbReference>
<dbReference type="Gene3D" id="2.60.40.10">
    <property type="entry name" value="Immunoglobulins"/>
    <property type="match status" value="2"/>
</dbReference>
<feature type="domain" description="Ig-like" evidence="14">
    <location>
        <begin position="496"/>
        <end position="590"/>
    </location>
</feature>
<dbReference type="InterPro" id="IPR008160">
    <property type="entry name" value="Collagen"/>
</dbReference>
<feature type="region of interest" description="Disordered" evidence="12">
    <location>
        <begin position="231"/>
        <end position="343"/>
    </location>
</feature>
<dbReference type="GO" id="GO:0007165">
    <property type="term" value="P:signal transduction"/>
    <property type="evidence" value="ECO:0007669"/>
    <property type="project" value="TreeGrafter"/>
</dbReference>
<evidence type="ECO:0000256" key="10">
    <source>
        <dbReference type="ARBA" id="ARBA00023319"/>
    </source>
</evidence>
<keyword evidence="5" id="KW-0732">Signal</keyword>
<feature type="compositionally biased region" description="Basic residues" evidence="12">
    <location>
        <begin position="104"/>
        <end position="126"/>
    </location>
</feature>
<evidence type="ECO:0000256" key="6">
    <source>
        <dbReference type="ARBA" id="ARBA00022737"/>
    </source>
</evidence>
<dbReference type="Pfam" id="PF13927">
    <property type="entry name" value="Ig_3"/>
    <property type="match status" value="2"/>
</dbReference>
<dbReference type="InterPro" id="IPR003112">
    <property type="entry name" value="Olfac-like_dom"/>
</dbReference>
<proteinExistence type="predicted"/>
<evidence type="ECO:0000313" key="17">
    <source>
        <dbReference type="Proteomes" id="UP000789390"/>
    </source>
</evidence>
<evidence type="ECO:0000256" key="5">
    <source>
        <dbReference type="ARBA" id="ARBA00022729"/>
    </source>
</evidence>
<evidence type="ECO:0000256" key="4">
    <source>
        <dbReference type="ARBA" id="ARBA00022525"/>
    </source>
</evidence>
<gene>
    <name evidence="16" type="ORF">DGAL_LOCUS11631</name>
</gene>
<feature type="domain" description="Ig-like" evidence="14">
    <location>
        <begin position="373"/>
        <end position="470"/>
    </location>
</feature>
<reference evidence="16" key="1">
    <citation type="submission" date="2021-11" db="EMBL/GenBank/DDBJ databases">
        <authorList>
            <person name="Schell T."/>
        </authorList>
    </citation>
    <scope>NUCLEOTIDE SEQUENCE</scope>
    <source>
        <strain evidence="16">M5</strain>
    </source>
</reference>
<dbReference type="Pfam" id="PF01391">
    <property type="entry name" value="Collagen"/>
    <property type="match status" value="2"/>
</dbReference>
<dbReference type="InterPro" id="IPR007110">
    <property type="entry name" value="Ig-like_dom"/>
</dbReference>
<evidence type="ECO:0000259" key="15">
    <source>
        <dbReference type="PROSITE" id="PS51132"/>
    </source>
</evidence>
<dbReference type="OrthoDB" id="8626508at2759"/>
<keyword evidence="10" id="KW-0393">Immunoglobulin domain</keyword>
<dbReference type="PANTHER" id="PTHR23192">
    <property type="entry name" value="OLFACTOMEDIN-RELATED"/>
    <property type="match status" value="1"/>
</dbReference>
<evidence type="ECO:0000256" key="13">
    <source>
        <dbReference type="SAM" id="Phobius"/>
    </source>
</evidence>
<dbReference type="InterPro" id="IPR050605">
    <property type="entry name" value="Olfactomedin-like_domain"/>
</dbReference>
<comment type="subcellular location">
    <subcellularLocation>
        <location evidence="1">Cell membrane</location>
    </subcellularLocation>
    <subcellularLocation>
        <location evidence="2">Secreted</location>
    </subcellularLocation>
</comment>
<dbReference type="PANTHER" id="PTHR23192:SF85">
    <property type="entry name" value="GLIOMEDIN"/>
    <property type="match status" value="1"/>
</dbReference>
<accession>A0A8J2W7N4</accession>
<feature type="transmembrane region" description="Helical" evidence="13">
    <location>
        <begin position="25"/>
        <end position="46"/>
    </location>
</feature>
<evidence type="ECO:0000256" key="8">
    <source>
        <dbReference type="ARBA" id="ARBA00023157"/>
    </source>
</evidence>
<feature type="region of interest" description="Disordered" evidence="12">
    <location>
        <begin position="96"/>
        <end position="140"/>
    </location>
</feature>
<dbReference type="InterPro" id="IPR003598">
    <property type="entry name" value="Ig_sub2"/>
</dbReference>
<evidence type="ECO:0000259" key="14">
    <source>
        <dbReference type="PROSITE" id="PS50835"/>
    </source>
</evidence>
<feature type="domain" description="Olfactomedin-like" evidence="15">
    <location>
        <begin position="672"/>
        <end position="928"/>
    </location>
</feature>
<dbReference type="GO" id="GO:0005886">
    <property type="term" value="C:plasma membrane"/>
    <property type="evidence" value="ECO:0007669"/>
    <property type="project" value="UniProtKB-SubCell"/>
</dbReference>
<keyword evidence="7 13" id="KW-0472">Membrane</keyword>
<dbReference type="Pfam" id="PF02191">
    <property type="entry name" value="OLF"/>
    <property type="match status" value="1"/>
</dbReference>
<dbReference type="InterPro" id="IPR013783">
    <property type="entry name" value="Ig-like_fold"/>
</dbReference>
<dbReference type="EMBL" id="CAKKLH010000282">
    <property type="protein sequence ID" value="CAH0108260.1"/>
    <property type="molecule type" value="Genomic_DNA"/>
</dbReference>
<dbReference type="PROSITE" id="PS51132">
    <property type="entry name" value="OLF"/>
    <property type="match status" value="1"/>
</dbReference>
<dbReference type="InterPro" id="IPR036179">
    <property type="entry name" value="Ig-like_dom_sf"/>
</dbReference>
<evidence type="ECO:0000313" key="16">
    <source>
        <dbReference type="EMBL" id="CAH0108260.1"/>
    </source>
</evidence>
<feature type="compositionally biased region" description="Low complexity" evidence="12">
    <location>
        <begin position="239"/>
        <end position="248"/>
    </location>
</feature>
<keyword evidence="9" id="KW-0325">Glycoprotein</keyword>
<dbReference type="SMART" id="SM00408">
    <property type="entry name" value="IGc2"/>
    <property type="match status" value="2"/>
</dbReference>
<name>A0A8J2W7N4_9CRUS</name>
<keyword evidence="13" id="KW-1133">Transmembrane helix</keyword>
<evidence type="ECO:0000256" key="9">
    <source>
        <dbReference type="ARBA" id="ARBA00023180"/>
    </source>
</evidence>
<dbReference type="AlphaFoldDB" id="A0A8J2W7N4"/>
<dbReference type="SMART" id="SM00284">
    <property type="entry name" value="OLF"/>
    <property type="match status" value="1"/>
</dbReference>
<evidence type="ECO:0000256" key="7">
    <source>
        <dbReference type="ARBA" id="ARBA00023136"/>
    </source>
</evidence>